<dbReference type="InterPro" id="IPR009609">
    <property type="entry name" value="Phosphonate_metab_PhnG"/>
</dbReference>
<accession>A0A1M7J2W7</accession>
<protein>
    <submittedName>
        <fullName evidence="1">Alpha-D-ribose 1-methylphosphonate 5-triphosphate synthase subunit PhnG</fullName>
    </submittedName>
</protein>
<dbReference type="GO" id="GO:0015716">
    <property type="term" value="P:organic phosphonate transport"/>
    <property type="evidence" value="ECO:0007669"/>
    <property type="project" value="InterPro"/>
</dbReference>
<dbReference type="AlphaFoldDB" id="A0A1M7J2W7"/>
<keyword evidence="2" id="KW-1185">Reference proteome</keyword>
<proteinExistence type="predicted"/>
<dbReference type="Proteomes" id="UP000322545">
    <property type="component" value="Unassembled WGS sequence"/>
</dbReference>
<sequence length="147" mass="15586">MTEIEKRQHWMSLLAKAPAAELDRLWSALGLVPDYGYLRSPEAGGVMVRGRAGATGAPFNLGEMTVTRCSVKLSGGEVGHAYVQGRDKAHATQAALIDALMQTGQAAFVREAVLAPLDEAQQAARAARAAKAAATKVDFFTMARGED</sequence>
<dbReference type="Pfam" id="PF06754">
    <property type="entry name" value="PhnG"/>
    <property type="match status" value="1"/>
</dbReference>
<evidence type="ECO:0000313" key="1">
    <source>
        <dbReference type="EMBL" id="SHM47389.1"/>
    </source>
</evidence>
<dbReference type="GO" id="GO:0019634">
    <property type="term" value="P:organic phosphonate metabolic process"/>
    <property type="evidence" value="ECO:0007669"/>
    <property type="project" value="InterPro"/>
</dbReference>
<dbReference type="RefSeq" id="WP_149780266.1">
    <property type="nucleotide sequence ID" value="NZ_FRCB01000008.1"/>
</dbReference>
<name>A0A1M7J2W7_9RHOB</name>
<dbReference type="NCBIfam" id="TIGR03293">
    <property type="entry name" value="PhnG_redo"/>
    <property type="match status" value="1"/>
</dbReference>
<reference evidence="1 2" key="1">
    <citation type="submission" date="2016-11" db="EMBL/GenBank/DDBJ databases">
        <authorList>
            <person name="Varghese N."/>
            <person name="Submissions S."/>
        </authorList>
    </citation>
    <scope>NUCLEOTIDE SEQUENCE [LARGE SCALE GENOMIC DNA]</scope>
    <source>
        <strain evidence="1 2">DSM 28249</strain>
    </source>
</reference>
<organism evidence="1 2">
    <name type="scientific">Roseovarius litoreus</name>
    <dbReference type="NCBI Taxonomy" id="1155722"/>
    <lineage>
        <taxon>Bacteria</taxon>
        <taxon>Pseudomonadati</taxon>
        <taxon>Pseudomonadota</taxon>
        <taxon>Alphaproteobacteria</taxon>
        <taxon>Rhodobacterales</taxon>
        <taxon>Roseobacteraceae</taxon>
        <taxon>Roseovarius</taxon>
    </lineage>
</organism>
<gene>
    <name evidence="1" type="ORF">SAMN05443432_10825</name>
</gene>
<dbReference type="EMBL" id="FRCB01000008">
    <property type="protein sequence ID" value="SHM47389.1"/>
    <property type="molecule type" value="Genomic_DNA"/>
</dbReference>
<evidence type="ECO:0000313" key="2">
    <source>
        <dbReference type="Proteomes" id="UP000322545"/>
    </source>
</evidence>